<sequence>MKLFTRQQLARLTESKEGHHISLYVPTEVKGEEKLGRIKLKNLLAEARDILKAKNLRGKTIDDLLSPAEKLLEDRMFWSYQSQGLAIFLREDFFQYYQVPIQLSQQVTVGNFFNVKPLFPLYNGDQKFYVLALSQNSIRLLQCTSQLYQELPLEDVPKSLEEAMRYDVYQKHIEMFGQGGEGVAYHGQGYGMENTKDQVLRFFYDIDSGVRKILQREEAPLILAGVEYLFPIYREANSYHNLMDEGIVGNPDEKTSKELHKRALTIIEPYYRSQRKEALEEFSNLLGTGKTSGSLEEVLNASLAKRIDKLFVAKDKILYGRLDGYGKVQLHEKIQTDSEDLLNIAALQTLANGGRVYALEEDRLPTEEPIAAIYRY</sequence>
<dbReference type="RefSeq" id="WP_151865618.1">
    <property type="nucleotide sequence ID" value="NZ_WBZB01000017.1"/>
</dbReference>
<protein>
    <submittedName>
        <fullName evidence="1">Uncharacterized protein</fullName>
    </submittedName>
</protein>
<reference evidence="1 2" key="1">
    <citation type="submission" date="2019-10" db="EMBL/GenBank/DDBJ databases">
        <title>Alkaliphilus serpentinus sp. nov. and Alkaliphilus pronyensis sp. nov., two novel anaerobic alkaliphilic species isolated from the serpentinized-hosted hydrothermal field of the Prony Bay (New Caledonia).</title>
        <authorList>
            <person name="Postec A."/>
        </authorList>
    </citation>
    <scope>NUCLEOTIDE SEQUENCE [LARGE SCALE GENOMIC DNA]</scope>
    <source>
        <strain evidence="1 2">LacT</strain>
    </source>
</reference>
<keyword evidence="2" id="KW-1185">Reference proteome</keyword>
<dbReference type="InterPro" id="IPR040837">
    <property type="entry name" value="Bact_RF_family7"/>
</dbReference>
<dbReference type="Proteomes" id="UP000465601">
    <property type="component" value="Unassembled WGS sequence"/>
</dbReference>
<organism evidence="1 2">
    <name type="scientific">Alkaliphilus serpentinus</name>
    <dbReference type="NCBI Taxonomy" id="1482731"/>
    <lineage>
        <taxon>Bacteria</taxon>
        <taxon>Bacillati</taxon>
        <taxon>Bacillota</taxon>
        <taxon>Clostridia</taxon>
        <taxon>Peptostreptococcales</taxon>
        <taxon>Natronincolaceae</taxon>
        <taxon>Alkaliphilus</taxon>
    </lineage>
</organism>
<proteinExistence type="predicted"/>
<accession>A0A833M9R5</accession>
<dbReference type="OrthoDB" id="4393931at2"/>
<dbReference type="EMBL" id="WBZB01000017">
    <property type="protein sequence ID" value="KAB3530546.1"/>
    <property type="molecule type" value="Genomic_DNA"/>
</dbReference>
<comment type="caution">
    <text evidence="1">The sequence shown here is derived from an EMBL/GenBank/DDBJ whole genome shotgun (WGS) entry which is preliminary data.</text>
</comment>
<evidence type="ECO:0000313" key="2">
    <source>
        <dbReference type="Proteomes" id="UP000465601"/>
    </source>
</evidence>
<name>A0A833M9R5_9FIRM</name>
<gene>
    <name evidence="1" type="ORF">F8153_06770</name>
</gene>
<dbReference type="AlphaFoldDB" id="A0A833M9R5"/>
<dbReference type="Pfam" id="PF18849">
    <property type="entry name" value="baeRF_family7"/>
    <property type="match status" value="1"/>
</dbReference>
<evidence type="ECO:0000313" key="1">
    <source>
        <dbReference type="EMBL" id="KAB3530546.1"/>
    </source>
</evidence>